<dbReference type="AlphaFoldDB" id="A0A443PTI2"/>
<dbReference type="Proteomes" id="UP000283530">
    <property type="component" value="Unassembled WGS sequence"/>
</dbReference>
<reference evidence="1 2" key="1">
    <citation type="journal article" date="2019" name="Nat. Plants">
        <title>Stout camphor tree genome fills gaps in understanding of flowering plant genome evolution.</title>
        <authorList>
            <person name="Chaw S.M."/>
            <person name="Liu Y.C."/>
            <person name="Wu Y.W."/>
            <person name="Wang H.Y."/>
            <person name="Lin C.I."/>
            <person name="Wu C.S."/>
            <person name="Ke H.M."/>
            <person name="Chang L.Y."/>
            <person name="Hsu C.Y."/>
            <person name="Yang H.T."/>
            <person name="Sudianto E."/>
            <person name="Hsu M.H."/>
            <person name="Wu K.P."/>
            <person name="Wang L.N."/>
            <person name="Leebens-Mack J.H."/>
            <person name="Tsai I.J."/>
        </authorList>
    </citation>
    <scope>NUCLEOTIDE SEQUENCE [LARGE SCALE GENOMIC DNA]</scope>
    <source>
        <strain evidence="2">cv. Chaw 1501</strain>
        <tissue evidence="1">Young leaves</tissue>
    </source>
</reference>
<evidence type="ECO:0000313" key="2">
    <source>
        <dbReference type="Proteomes" id="UP000283530"/>
    </source>
</evidence>
<keyword evidence="2" id="KW-1185">Reference proteome</keyword>
<sequence>MLRTCSLVKYYDDQRPIRPLCHLLFLLSLHRRQLSGSGWQGLLWVCDTKGTCCVQIGPRDGGVKRLSGLRSATCISARVLMRQAGTSIASSANTTSVMPPAHISSAAALDLLPRLRANSVSGSRLYPSRLSASRGLG</sequence>
<dbReference type="EMBL" id="QPKB01000010">
    <property type="protein sequence ID" value="RWR94081.1"/>
    <property type="molecule type" value="Genomic_DNA"/>
</dbReference>
<name>A0A443PTI2_9MAGN</name>
<evidence type="ECO:0000313" key="1">
    <source>
        <dbReference type="EMBL" id="RWR94081.1"/>
    </source>
</evidence>
<accession>A0A443PTI2</accession>
<proteinExistence type="predicted"/>
<organism evidence="1 2">
    <name type="scientific">Cinnamomum micranthum f. kanehirae</name>
    <dbReference type="NCBI Taxonomy" id="337451"/>
    <lineage>
        <taxon>Eukaryota</taxon>
        <taxon>Viridiplantae</taxon>
        <taxon>Streptophyta</taxon>
        <taxon>Embryophyta</taxon>
        <taxon>Tracheophyta</taxon>
        <taxon>Spermatophyta</taxon>
        <taxon>Magnoliopsida</taxon>
        <taxon>Magnoliidae</taxon>
        <taxon>Laurales</taxon>
        <taxon>Lauraceae</taxon>
        <taxon>Cinnamomum</taxon>
    </lineage>
</organism>
<gene>
    <name evidence="1" type="ORF">CKAN_02336100</name>
</gene>
<protein>
    <submittedName>
        <fullName evidence="1">Uncharacterized protein</fullName>
    </submittedName>
</protein>
<comment type="caution">
    <text evidence="1">The sequence shown here is derived from an EMBL/GenBank/DDBJ whole genome shotgun (WGS) entry which is preliminary data.</text>
</comment>